<dbReference type="CDD" id="cd00498">
    <property type="entry name" value="Hsp33"/>
    <property type="match status" value="1"/>
</dbReference>
<sequence>MIEQDLLRRFLFEDLGVRGEWVKLTNSWQAAKLHQLGSENVQQQLGQALAAVVMLSATVKFKGSMILQAQGDGDIKTLVAQATDQRKIRGLIRGKENVAPGSLEDIFGHGRLVLTIESENGPSYQGIVPLQGSNLASALQTYFEQSEQLKTRLWLFANATHAVGLLLQELPAQDNYKRDWEHIEILANTVTEQELFELNCEQLLYRLFNQEKVRVFDAEPVEFSCACSRSKIEQTLFSMGRTELEEILMERDIIEVSCEFCSERYHFDKIDVESILSKKSATLDSETRH</sequence>
<dbReference type="Gene3D" id="3.90.1280.10">
    <property type="entry name" value="HSP33 redox switch-like"/>
    <property type="match status" value="1"/>
</dbReference>
<name>A0ABY3C8B3_9GAMM</name>
<evidence type="ECO:0000313" key="6">
    <source>
        <dbReference type="EMBL" id="TRW92816.1"/>
    </source>
</evidence>
<dbReference type="PIRSF" id="PIRSF005261">
    <property type="entry name" value="Heat_shock_Hsp33"/>
    <property type="match status" value="1"/>
</dbReference>
<evidence type="ECO:0000256" key="5">
    <source>
        <dbReference type="ARBA" id="ARBA00023284"/>
    </source>
</evidence>
<dbReference type="Gene3D" id="1.10.287.480">
    <property type="entry name" value="helix hairpin bin"/>
    <property type="match status" value="1"/>
</dbReference>
<organism evidence="6 7">
    <name type="scientific">Candidatus Methylobacter oryzae</name>
    <dbReference type="NCBI Taxonomy" id="2497749"/>
    <lineage>
        <taxon>Bacteria</taxon>
        <taxon>Pseudomonadati</taxon>
        <taxon>Pseudomonadota</taxon>
        <taxon>Gammaproteobacteria</taxon>
        <taxon>Methylococcales</taxon>
        <taxon>Methylococcaceae</taxon>
        <taxon>Methylobacter</taxon>
    </lineage>
</organism>
<dbReference type="InterPro" id="IPR023212">
    <property type="entry name" value="Hsp33_helix_hairpin_bin_dom_sf"/>
</dbReference>
<dbReference type="PANTHER" id="PTHR30111">
    <property type="entry name" value="33 KDA CHAPERONIN"/>
    <property type="match status" value="1"/>
</dbReference>
<protein>
    <submittedName>
        <fullName evidence="6">Hsp33 family molecular chaperone HslO</fullName>
    </submittedName>
</protein>
<proteinExistence type="predicted"/>
<keyword evidence="3" id="KW-1015">Disulfide bond</keyword>
<gene>
    <name evidence="6" type="ORF">EKO24_014545</name>
</gene>
<evidence type="ECO:0000256" key="2">
    <source>
        <dbReference type="ARBA" id="ARBA00022833"/>
    </source>
</evidence>
<dbReference type="RefSeq" id="WP_127029343.1">
    <property type="nucleotide sequence ID" value="NZ_RYFG02000106.1"/>
</dbReference>
<dbReference type="SUPFAM" id="SSF118352">
    <property type="entry name" value="HSP33 redox switch-like"/>
    <property type="match status" value="1"/>
</dbReference>
<dbReference type="InterPro" id="IPR000397">
    <property type="entry name" value="Heat_shock_Hsp33"/>
</dbReference>
<dbReference type="NCBIfam" id="NF001033">
    <property type="entry name" value="PRK00114.1"/>
    <property type="match status" value="1"/>
</dbReference>
<keyword evidence="2" id="KW-0862">Zinc</keyword>
<comment type="caution">
    <text evidence="6">The sequence shown here is derived from an EMBL/GenBank/DDBJ whole genome shotgun (WGS) entry which is preliminary data.</text>
</comment>
<dbReference type="InterPro" id="IPR016154">
    <property type="entry name" value="Heat_shock_Hsp33_C"/>
</dbReference>
<dbReference type="SUPFAM" id="SSF64397">
    <property type="entry name" value="Hsp33 domain"/>
    <property type="match status" value="1"/>
</dbReference>
<dbReference type="Pfam" id="PF01430">
    <property type="entry name" value="HSP33"/>
    <property type="match status" value="1"/>
</dbReference>
<evidence type="ECO:0000256" key="3">
    <source>
        <dbReference type="ARBA" id="ARBA00023157"/>
    </source>
</evidence>
<reference evidence="6 7" key="1">
    <citation type="journal article" date="2019" name="Antonie Van Leeuwenhoek">
        <title>Description of 'Ca. Methylobacter oryzae' KRF1, a novel species from the environmentally important Methylobacter clade 2.</title>
        <authorList>
            <person name="Khatri K."/>
            <person name="Mohite J.A."/>
            <person name="Pandit P.S."/>
            <person name="Bahulikar R."/>
            <person name="Rahalkar M.C."/>
        </authorList>
    </citation>
    <scope>NUCLEOTIDE SEQUENCE [LARGE SCALE GENOMIC DNA]</scope>
    <source>
        <strain evidence="6 7">KRF1</strain>
    </source>
</reference>
<dbReference type="InterPro" id="IPR016153">
    <property type="entry name" value="Heat_shock_Hsp33_N"/>
</dbReference>
<dbReference type="EMBL" id="RYFG02000106">
    <property type="protein sequence ID" value="TRW92816.1"/>
    <property type="molecule type" value="Genomic_DNA"/>
</dbReference>
<accession>A0ABY3C8B3</accession>
<dbReference type="Proteomes" id="UP000733744">
    <property type="component" value="Unassembled WGS sequence"/>
</dbReference>
<evidence type="ECO:0000313" key="7">
    <source>
        <dbReference type="Proteomes" id="UP000733744"/>
    </source>
</evidence>
<keyword evidence="4" id="KW-0143">Chaperone</keyword>
<evidence type="ECO:0000256" key="4">
    <source>
        <dbReference type="ARBA" id="ARBA00023186"/>
    </source>
</evidence>
<keyword evidence="7" id="KW-1185">Reference proteome</keyword>
<keyword evidence="1" id="KW-0963">Cytoplasm</keyword>
<dbReference type="PANTHER" id="PTHR30111:SF1">
    <property type="entry name" value="33 KDA CHAPERONIN"/>
    <property type="match status" value="1"/>
</dbReference>
<keyword evidence="5" id="KW-0676">Redox-active center</keyword>
<dbReference type="Gene3D" id="3.55.30.10">
    <property type="entry name" value="Hsp33 domain"/>
    <property type="match status" value="1"/>
</dbReference>
<evidence type="ECO:0000256" key="1">
    <source>
        <dbReference type="ARBA" id="ARBA00022490"/>
    </source>
</evidence>